<proteinExistence type="predicted"/>
<feature type="non-terminal residue" evidence="2">
    <location>
        <position position="329"/>
    </location>
</feature>
<evidence type="ECO:0000313" key="2">
    <source>
        <dbReference type="EMBL" id="SVC24336.1"/>
    </source>
</evidence>
<dbReference type="Pfam" id="PF00144">
    <property type="entry name" value="Beta-lactamase"/>
    <property type="match status" value="1"/>
</dbReference>
<organism evidence="2">
    <name type="scientific">marine metagenome</name>
    <dbReference type="NCBI Taxonomy" id="408172"/>
    <lineage>
        <taxon>unclassified sequences</taxon>
        <taxon>metagenomes</taxon>
        <taxon>ecological metagenomes</taxon>
    </lineage>
</organism>
<dbReference type="InterPro" id="IPR052907">
    <property type="entry name" value="Beta-lactamase/esterase"/>
</dbReference>
<sequence length="329" mass="36365">MKPNIAGQVTTQFEPVRDVFADLWHKSEIGAGLCVYYQGEKVVDLWGGWMDREKSEPWTQNTLVNIYSTTKGLASLAFAILVDQDLIDYDQKVAHYWPEFGVAGKADVTVAELLSHQAGLSGVSQTITVDDLCDWQKMTGLLAQQAPLWIPGSAAGYHAITWGYFPGELIRRITGHSLGQYFFEKVARPLNVDCHIGLADQHHRRCATLNGPNHSPKAKKFSRNNKTQTRIEAPSSELFRNAQQNPIIRPFTDACSTRWRRAEIAAANGHATATGIAKIYAALANEGELNGTRIISSAALTQALKVEVEGIEDLVLGHEIRRARGFILN</sequence>
<feature type="domain" description="Beta-lactamase-related" evidence="1">
    <location>
        <begin position="17"/>
        <end position="296"/>
    </location>
</feature>
<accession>A0A382KJL5</accession>
<dbReference type="AlphaFoldDB" id="A0A382KJL5"/>
<dbReference type="InterPro" id="IPR001466">
    <property type="entry name" value="Beta-lactam-related"/>
</dbReference>
<evidence type="ECO:0000259" key="1">
    <source>
        <dbReference type="Pfam" id="PF00144"/>
    </source>
</evidence>
<name>A0A382KJL5_9ZZZZ</name>
<gene>
    <name evidence="2" type="ORF">METZ01_LOCUS277190</name>
</gene>
<dbReference type="EMBL" id="UINC01080933">
    <property type="protein sequence ID" value="SVC24336.1"/>
    <property type="molecule type" value="Genomic_DNA"/>
</dbReference>
<dbReference type="Gene3D" id="3.40.710.10">
    <property type="entry name" value="DD-peptidase/beta-lactamase superfamily"/>
    <property type="match status" value="1"/>
</dbReference>
<dbReference type="PANTHER" id="PTHR43319">
    <property type="entry name" value="BETA-LACTAMASE-RELATED"/>
    <property type="match status" value="1"/>
</dbReference>
<reference evidence="2" key="1">
    <citation type="submission" date="2018-05" db="EMBL/GenBank/DDBJ databases">
        <authorList>
            <person name="Lanie J.A."/>
            <person name="Ng W.-L."/>
            <person name="Kazmierczak K.M."/>
            <person name="Andrzejewski T.M."/>
            <person name="Davidsen T.M."/>
            <person name="Wayne K.J."/>
            <person name="Tettelin H."/>
            <person name="Glass J.I."/>
            <person name="Rusch D."/>
            <person name="Podicherti R."/>
            <person name="Tsui H.-C.T."/>
            <person name="Winkler M.E."/>
        </authorList>
    </citation>
    <scope>NUCLEOTIDE SEQUENCE</scope>
</reference>
<protein>
    <recommendedName>
        <fullName evidence="1">Beta-lactamase-related domain-containing protein</fullName>
    </recommendedName>
</protein>
<dbReference type="PANTHER" id="PTHR43319:SF3">
    <property type="entry name" value="BETA-LACTAMASE-RELATED DOMAIN-CONTAINING PROTEIN"/>
    <property type="match status" value="1"/>
</dbReference>
<dbReference type="SUPFAM" id="SSF56601">
    <property type="entry name" value="beta-lactamase/transpeptidase-like"/>
    <property type="match status" value="1"/>
</dbReference>
<dbReference type="InterPro" id="IPR012338">
    <property type="entry name" value="Beta-lactam/transpept-like"/>
</dbReference>